<accession>A0AA36ARD2</accession>
<name>A0AA36ARD2_OCTVU</name>
<sequence length="94" mass="11016">MPSSTNKTKKTLTALLRTRPPTTPSPLPQLIQQKYDRSGGEQPRQHKWYQISLWKFLIPHGEIIYRKAVQSLVFRFSEWSDSGQKDYLKIISNK</sequence>
<dbReference type="AlphaFoldDB" id="A0AA36ARD2"/>
<evidence type="ECO:0000256" key="1">
    <source>
        <dbReference type="SAM" id="MobiDB-lite"/>
    </source>
</evidence>
<organism evidence="2 3">
    <name type="scientific">Octopus vulgaris</name>
    <name type="common">Common octopus</name>
    <dbReference type="NCBI Taxonomy" id="6645"/>
    <lineage>
        <taxon>Eukaryota</taxon>
        <taxon>Metazoa</taxon>
        <taxon>Spiralia</taxon>
        <taxon>Lophotrochozoa</taxon>
        <taxon>Mollusca</taxon>
        <taxon>Cephalopoda</taxon>
        <taxon>Coleoidea</taxon>
        <taxon>Octopodiformes</taxon>
        <taxon>Octopoda</taxon>
        <taxon>Incirrata</taxon>
        <taxon>Octopodidae</taxon>
        <taxon>Octopus</taxon>
    </lineage>
</organism>
<feature type="region of interest" description="Disordered" evidence="1">
    <location>
        <begin position="1"/>
        <end position="29"/>
    </location>
</feature>
<evidence type="ECO:0000313" key="2">
    <source>
        <dbReference type="EMBL" id="CAI9720873.1"/>
    </source>
</evidence>
<dbReference type="EMBL" id="OX597817">
    <property type="protein sequence ID" value="CAI9720873.1"/>
    <property type="molecule type" value="Genomic_DNA"/>
</dbReference>
<reference evidence="2" key="1">
    <citation type="submission" date="2023-08" db="EMBL/GenBank/DDBJ databases">
        <authorList>
            <person name="Alioto T."/>
            <person name="Alioto T."/>
            <person name="Gomez Garrido J."/>
        </authorList>
    </citation>
    <scope>NUCLEOTIDE SEQUENCE</scope>
</reference>
<dbReference type="Proteomes" id="UP001162480">
    <property type="component" value="Chromosome 4"/>
</dbReference>
<keyword evidence="3" id="KW-1185">Reference proteome</keyword>
<protein>
    <submittedName>
        <fullName evidence="2">Uncharacterized protein</fullName>
    </submittedName>
</protein>
<evidence type="ECO:0000313" key="3">
    <source>
        <dbReference type="Proteomes" id="UP001162480"/>
    </source>
</evidence>
<feature type="compositionally biased region" description="Low complexity" evidence="1">
    <location>
        <begin position="1"/>
        <end position="20"/>
    </location>
</feature>
<gene>
    <name evidence="2" type="ORF">OCTVUL_1B020054</name>
</gene>
<proteinExistence type="predicted"/>